<proteinExistence type="predicted"/>
<evidence type="ECO:0000313" key="2">
    <source>
        <dbReference type="WBParaSite" id="nRc.2.0.1.t07220-RA"/>
    </source>
</evidence>
<keyword evidence="1" id="KW-1185">Reference proteome</keyword>
<sequence length="102" mass="11903">MKMILGSKISVDSSWKFDVAYVRKSHKSHFWLFKKNKAKREFDGLQTVYYERNNRAKIGREKSRVLVRDGRVKSDPEVGHNVQCASTDATTTETLRVKREII</sequence>
<evidence type="ECO:0000313" key="1">
    <source>
        <dbReference type="Proteomes" id="UP000887565"/>
    </source>
</evidence>
<accession>A0A915HZA6</accession>
<dbReference type="Proteomes" id="UP000887565">
    <property type="component" value="Unplaced"/>
</dbReference>
<organism evidence="1 2">
    <name type="scientific">Romanomermis culicivorax</name>
    <name type="common">Nematode worm</name>
    <dbReference type="NCBI Taxonomy" id="13658"/>
    <lineage>
        <taxon>Eukaryota</taxon>
        <taxon>Metazoa</taxon>
        <taxon>Ecdysozoa</taxon>
        <taxon>Nematoda</taxon>
        <taxon>Enoplea</taxon>
        <taxon>Dorylaimia</taxon>
        <taxon>Mermithida</taxon>
        <taxon>Mermithoidea</taxon>
        <taxon>Mermithidae</taxon>
        <taxon>Romanomermis</taxon>
    </lineage>
</organism>
<dbReference type="WBParaSite" id="nRc.2.0.1.t07220-RA">
    <property type="protein sequence ID" value="nRc.2.0.1.t07220-RA"/>
    <property type="gene ID" value="nRc.2.0.1.g07220"/>
</dbReference>
<reference evidence="2" key="1">
    <citation type="submission" date="2022-11" db="UniProtKB">
        <authorList>
            <consortium name="WormBaseParasite"/>
        </authorList>
    </citation>
    <scope>IDENTIFICATION</scope>
</reference>
<dbReference type="AlphaFoldDB" id="A0A915HZA6"/>
<name>A0A915HZA6_ROMCU</name>
<protein>
    <submittedName>
        <fullName evidence="2">Uncharacterized protein</fullName>
    </submittedName>
</protein>